<accession>A0A261SIT8</accession>
<keyword evidence="1" id="KW-0472">Membrane</keyword>
<comment type="caution">
    <text evidence="2">The sequence shown here is derived from an EMBL/GenBank/DDBJ whole genome shotgun (WGS) entry which is preliminary data.</text>
</comment>
<organism evidence="2 5">
    <name type="scientific">Bordetella genomosp. 1</name>
    <dbReference type="NCBI Taxonomy" id="1395607"/>
    <lineage>
        <taxon>Bacteria</taxon>
        <taxon>Pseudomonadati</taxon>
        <taxon>Pseudomonadota</taxon>
        <taxon>Betaproteobacteria</taxon>
        <taxon>Burkholderiales</taxon>
        <taxon>Alcaligenaceae</taxon>
        <taxon>Bordetella</taxon>
    </lineage>
</organism>
<dbReference type="RefSeq" id="WP_094827485.1">
    <property type="nucleotide sequence ID" value="NZ_NEVL01000003.1"/>
</dbReference>
<evidence type="ECO:0000313" key="3">
    <source>
        <dbReference type="EMBL" id="OZI64266.1"/>
    </source>
</evidence>
<gene>
    <name evidence="3" type="ORF">CAL27_15760</name>
    <name evidence="2" type="ORF">CEG14_10450</name>
</gene>
<evidence type="ECO:0000256" key="1">
    <source>
        <dbReference type="SAM" id="Phobius"/>
    </source>
</evidence>
<keyword evidence="1" id="KW-0812">Transmembrane</keyword>
<dbReference type="NCBIfam" id="NF038353">
    <property type="entry name" value="FxLYD_dom"/>
    <property type="match status" value="1"/>
</dbReference>
<dbReference type="Proteomes" id="UP000217005">
    <property type="component" value="Unassembled WGS sequence"/>
</dbReference>
<reference evidence="3 4" key="1">
    <citation type="submission" date="2017-05" db="EMBL/GenBank/DDBJ databases">
        <title>Complete and WGS of Bordetella genogroups.</title>
        <authorList>
            <person name="Spilker T."/>
            <person name="Lipuma J."/>
        </authorList>
    </citation>
    <scope>NUCLEOTIDE SEQUENCE [LARGE SCALE GENOMIC DNA]</scope>
    <source>
        <strain evidence="3 4">AU9795</strain>
    </source>
</reference>
<protein>
    <submittedName>
        <fullName evidence="2">Uncharacterized protein</fullName>
    </submittedName>
</protein>
<evidence type="ECO:0000313" key="2">
    <source>
        <dbReference type="EMBL" id="OZI36680.1"/>
    </source>
</evidence>
<dbReference type="OrthoDB" id="8641989at2"/>
<keyword evidence="1" id="KW-1133">Transmembrane helix</keyword>
<name>A0A261SIT8_9BORD</name>
<evidence type="ECO:0000313" key="4">
    <source>
        <dbReference type="Proteomes" id="UP000216354"/>
    </source>
</evidence>
<dbReference type="AlphaFoldDB" id="A0A261SIT8"/>
<keyword evidence="4" id="KW-1185">Reference proteome</keyword>
<dbReference type="EMBL" id="NEVR01000003">
    <property type="protein sequence ID" value="OZI64266.1"/>
    <property type="molecule type" value="Genomic_DNA"/>
</dbReference>
<evidence type="ECO:0000313" key="5">
    <source>
        <dbReference type="Proteomes" id="UP000217005"/>
    </source>
</evidence>
<feature type="transmembrane region" description="Helical" evidence="1">
    <location>
        <begin position="70"/>
        <end position="91"/>
    </location>
</feature>
<proteinExistence type="predicted"/>
<dbReference type="InterPro" id="IPR047676">
    <property type="entry name" value="FxLYD_dom"/>
</dbReference>
<dbReference type="Proteomes" id="UP000216354">
    <property type="component" value="Unassembled WGS sequence"/>
</dbReference>
<sequence>MTPKPTTINTVTLTCSACGSSAFTKLAPNEYRCNHCSATTLVEDDVAQRLEKILRNMQPAAAPRTLGKGALIALVAIVAATTLVPVLVSLLTPSRPTPTPVHREPPIDASLVRLGEVQEVGERGRRELLFMIHNETGRRIDAPRVTATFRQGEVALGSAYGSPLARTLQPGEYTPVTISVPSEAHSGYTLQVNTPTASRSHQLDVKASKVQLVRNDNSLRLIGLLTNQSTTETTGSQITTVLYGEDGRIIGTGTGYAKANRLAPQATTTFEVHLKLYREGRIAAYEYMVQSEK</sequence>
<reference evidence="2 5" key="2">
    <citation type="submission" date="2017-05" db="EMBL/GenBank/DDBJ databases">
        <title>Complete and WGS of Bordetella genogroups.</title>
        <authorList>
            <person name="Spilker T."/>
            <person name="LiPuma J."/>
        </authorList>
    </citation>
    <scope>NUCLEOTIDE SEQUENCE [LARGE SCALE GENOMIC DNA]</scope>
    <source>
        <strain evidence="2 5">AU17610</strain>
    </source>
</reference>
<dbReference type="EMBL" id="NEVL01000003">
    <property type="protein sequence ID" value="OZI36680.1"/>
    <property type="molecule type" value="Genomic_DNA"/>
</dbReference>